<dbReference type="InterPro" id="IPR043129">
    <property type="entry name" value="ATPase_NBD"/>
</dbReference>
<dbReference type="Gene3D" id="3.30.420.40">
    <property type="match status" value="2"/>
</dbReference>
<dbReference type="EMBL" id="LBFC01000018">
    <property type="protein sequence ID" value="ONN27121.1"/>
    <property type="molecule type" value="Genomic_DNA"/>
</dbReference>
<dbReference type="PANTHER" id="PTHR18964:SF110">
    <property type="entry name" value="TRANSCRIPTIONAL REGULATOR, XYLR-RELATED"/>
    <property type="match status" value="1"/>
</dbReference>
<dbReference type="PANTHER" id="PTHR18964">
    <property type="entry name" value="ROK (REPRESSOR, ORF, KINASE) FAMILY"/>
    <property type="match status" value="1"/>
</dbReference>
<dbReference type="Pfam" id="PF00480">
    <property type="entry name" value="ROK"/>
    <property type="match status" value="1"/>
</dbReference>
<dbReference type="RefSeq" id="WP_077198261.1">
    <property type="nucleotide sequence ID" value="NZ_LBFC01000018.1"/>
</dbReference>
<reference evidence="1 2" key="1">
    <citation type="submission" date="2015-06" db="EMBL/GenBank/DDBJ databases">
        <title>Genome sequencing of Thermotogales isolates from hydrothermal vents.</title>
        <authorList>
            <person name="Haverkamp T.H."/>
            <person name="Kublanov I.V."/>
            <person name="Nesbo C.L."/>
        </authorList>
    </citation>
    <scope>NUCLEOTIDE SEQUENCE [LARGE SCALE GENOMIC DNA]</scope>
    <source>
        <strain evidence="2">ik275mar</strain>
    </source>
</reference>
<accession>A0ABX3IH21</accession>
<evidence type="ECO:0000313" key="2">
    <source>
        <dbReference type="Proteomes" id="UP000242616"/>
    </source>
</evidence>
<dbReference type="InterPro" id="IPR000600">
    <property type="entry name" value="ROK"/>
</dbReference>
<dbReference type="Gene3D" id="1.10.10.10">
    <property type="entry name" value="Winged helix-like DNA-binding domain superfamily/Winged helix DNA-binding domain"/>
    <property type="match status" value="1"/>
</dbReference>
<sequence>MVTKSLKKIIEFSWKEKVVTAKILSEKLNLEKSTVSRNISKLRDLNILVKTKELPASSQGGRKTVVYSFNKDLSYILGISIEQDGIEYIKTNLFSEIIFKKKISKKISSENIIDEINKIILKNEEIIAIGISIPGIVKNNTVVYSEALNIKNLNFNNHFSIPIFVEKDAICGALKYSLLKSSILYFQLSVPYFINEPVGFGVGIILNGLPVYGTNHLSGEYKINKTLTDQRLSFSKFTIIDIKDSLKFISKKIAFLTSIFDPELVVIGGNITLHPQIKILKNFIKEEIYLENKRQLDVLIEKGKKFVNAEGVAIKTLKNIFSTDDGIKYFLKKVT</sequence>
<dbReference type="CDD" id="cd23763">
    <property type="entry name" value="ASKHA_ATPase_ROK"/>
    <property type="match status" value="1"/>
</dbReference>
<organism evidence="1 2">
    <name type="scientific">Thermosipho affectus</name>
    <dbReference type="NCBI Taxonomy" id="660294"/>
    <lineage>
        <taxon>Bacteria</taxon>
        <taxon>Thermotogati</taxon>
        <taxon>Thermotogota</taxon>
        <taxon>Thermotogae</taxon>
        <taxon>Thermotogales</taxon>
        <taxon>Fervidobacteriaceae</taxon>
        <taxon>Thermosipho</taxon>
    </lineage>
</organism>
<proteinExistence type="predicted"/>
<name>A0ABX3IH21_9BACT</name>
<dbReference type="InterPro" id="IPR036388">
    <property type="entry name" value="WH-like_DNA-bd_sf"/>
</dbReference>
<dbReference type="Proteomes" id="UP000242616">
    <property type="component" value="Unassembled WGS sequence"/>
</dbReference>
<dbReference type="SUPFAM" id="SSF53067">
    <property type="entry name" value="Actin-like ATPase domain"/>
    <property type="match status" value="2"/>
</dbReference>
<protein>
    <submittedName>
        <fullName evidence="1">ROK family transcriptional regulator</fullName>
    </submittedName>
</protein>
<dbReference type="SUPFAM" id="SSF46785">
    <property type="entry name" value="Winged helix' DNA-binding domain"/>
    <property type="match status" value="1"/>
</dbReference>
<evidence type="ECO:0000313" key="1">
    <source>
        <dbReference type="EMBL" id="ONN27121.1"/>
    </source>
</evidence>
<comment type="caution">
    <text evidence="1">The sequence shown here is derived from an EMBL/GenBank/DDBJ whole genome shotgun (WGS) entry which is preliminary data.</text>
</comment>
<dbReference type="InterPro" id="IPR036390">
    <property type="entry name" value="WH_DNA-bd_sf"/>
</dbReference>
<keyword evidence="2" id="KW-1185">Reference proteome</keyword>
<gene>
    <name evidence="1" type="ORF">XJ44_04840</name>
</gene>